<dbReference type="Pfam" id="PF11751">
    <property type="entry name" value="PorP_SprF"/>
    <property type="match status" value="1"/>
</dbReference>
<sequence>MYRICLLLSLLILALEGTVTAQDPQFSQFYAAPLYLNPGLAGATGQARAGINYRNQWPAIDANFTTTSAFFDYYIEDYKSSVGMIITRDREGLAGLRSLSVGLQYAYELRINENLGFRPGIQVSLYNRDINFGKLTFGDQYDPTTGQFLDQPTAEQFNTNFKKTFVDLSMGGVFFTRTAWLGVSAWHLTQPNQSLIGENTPLPLKLSVHGGFKFFLKSGSMGKGVYAKKTERSIAPAFQYRHQGQFDQADLGLYFTSSPLVLGAWYRGIPFKSVNGFVNNESIVLLIGFTQLGAKDAINIGYSFDYTVSKLGIGSGGAHEISLTYTWPMRNPRKPPRDKLIIPCPDF</sequence>
<dbReference type="NCBIfam" id="TIGR03519">
    <property type="entry name" value="T9SS_PorP_fam"/>
    <property type="match status" value="1"/>
</dbReference>
<dbReference type="EMBL" id="CP032382">
    <property type="protein sequence ID" value="AYB32138.1"/>
    <property type="molecule type" value="Genomic_DNA"/>
</dbReference>
<evidence type="ECO:0000313" key="3">
    <source>
        <dbReference type="Proteomes" id="UP000266183"/>
    </source>
</evidence>
<evidence type="ECO:0000256" key="1">
    <source>
        <dbReference type="SAM" id="SignalP"/>
    </source>
</evidence>
<dbReference type="OrthoDB" id="1186563at2"/>
<feature type="chain" id="PRO_5017396974" evidence="1">
    <location>
        <begin position="22"/>
        <end position="347"/>
    </location>
</feature>
<dbReference type="RefSeq" id="WP_119755397.1">
    <property type="nucleotide sequence ID" value="NZ_CP032382.1"/>
</dbReference>
<dbReference type="AlphaFoldDB" id="A0A385STK1"/>
<keyword evidence="1" id="KW-0732">Signal</keyword>
<dbReference type="InterPro" id="IPR019861">
    <property type="entry name" value="PorP/SprF_Bacteroidetes"/>
</dbReference>
<protein>
    <submittedName>
        <fullName evidence="2">Type IX secretion system membrane protein PorP/SprF</fullName>
    </submittedName>
</protein>
<evidence type="ECO:0000313" key="2">
    <source>
        <dbReference type="EMBL" id="AYB32138.1"/>
    </source>
</evidence>
<proteinExistence type="predicted"/>
<dbReference type="KEGG" id="chk:D4L85_16860"/>
<reference evidence="3" key="1">
    <citation type="submission" date="2018-09" db="EMBL/GenBank/DDBJ databases">
        <title>Chryseolinea sp. KIS68-18 isolated from soil.</title>
        <authorList>
            <person name="Weon H.-Y."/>
            <person name="Kwon S.-W."/>
            <person name="Lee S.A."/>
        </authorList>
    </citation>
    <scope>NUCLEOTIDE SEQUENCE [LARGE SCALE GENOMIC DNA]</scope>
    <source>
        <strain evidence="3">KIS68-18</strain>
    </source>
</reference>
<feature type="signal peptide" evidence="1">
    <location>
        <begin position="1"/>
        <end position="21"/>
    </location>
</feature>
<gene>
    <name evidence="2" type="ORF">D4L85_16860</name>
</gene>
<keyword evidence="3" id="KW-1185">Reference proteome</keyword>
<name>A0A385STK1_9BACT</name>
<accession>A0A385STK1</accession>
<dbReference type="Proteomes" id="UP000266183">
    <property type="component" value="Chromosome"/>
</dbReference>
<organism evidence="2 3">
    <name type="scientific">Chryseolinea soli</name>
    <dbReference type="NCBI Taxonomy" id="2321403"/>
    <lineage>
        <taxon>Bacteria</taxon>
        <taxon>Pseudomonadati</taxon>
        <taxon>Bacteroidota</taxon>
        <taxon>Cytophagia</taxon>
        <taxon>Cytophagales</taxon>
        <taxon>Fulvivirgaceae</taxon>
        <taxon>Chryseolinea</taxon>
    </lineage>
</organism>